<dbReference type="Pfam" id="PF01367">
    <property type="entry name" value="5_3_exonuc"/>
    <property type="match status" value="1"/>
</dbReference>
<comment type="caution">
    <text evidence="22">The sequence shown here is derived from an EMBL/GenBank/DDBJ whole genome shotgun (WGS) entry which is preliminary data.</text>
</comment>
<feature type="coiled-coil region" evidence="18">
    <location>
        <begin position="501"/>
        <end position="528"/>
    </location>
</feature>
<dbReference type="Pfam" id="PF22619">
    <property type="entry name" value="DNA_polI_exo1"/>
    <property type="match status" value="1"/>
</dbReference>
<keyword evidence="7 17" id="KW-0235">DNA replication</keyword>
<dbReference type="InterPro" id="IPR002298">
    <property type="entry name" value="DNA_polymerase_A"/>
</dbReference>
<dbReference type="Pfam" id="PF02739">
    <property type="entry name" value="5_3_exonuc_N"/>
    <property type="match status" value="1"/>
</dbReference>
<dbReference type="Gene3D" id="1.10.150.20">
    <property type="entry name" value="5' to 3' exonuclease, C-terminal subdomain"/>
    <property type="match status" value="2"/>
</dbReference>
<dbReference type="SUPFAM" id="SSF88723">
    <property type="entry name" value="PIN domain-like"/>
    <property type="match status" value="1"/>
</dbReference>
<dbReference type="Pfam" id="PF00476">
    <property type="entry name" value="DNA_pol_A"/>
    <property type="match status" value="1"/>
</dbReference>
<feature type="domain" description="DNA-directed DNA polymerase family A palm" evidence="21">
    <location>
        <begin position="636"/>
        <end position="843"/>
    </location>
</feature>
<dbReference type="InterPro" id="IPR002421">
    <property type="entry name" value="5-3_exonuclease"/>
</dbReference>
<evidence type="ECO:0000256" key="3">
    <source>
        <dbReference type="ARBA" id="ARBA00012417"/>
    </source>
</evidence>
<dbReference type="EMBL" id="JAVDQG010000005">
    <property type="protein sequence ID" value="MDR6226578.1"/>
    <property type="molecule type" value="Genomic_DNA"/>
</dbReference>
<evidence type="ECO:0000256" key="4">
    <source>
        <dbReference type="ARBA" id="ARBA00020311"/>
    </source>
</evidence>
<keyword evidence="23" id="KW-1185">Reference proteome</keyword>
<keyword evidence="6 17" id="KW-0548">Nucleotidyltransferase</keyword>
<dbReference type="InterPro" id="IPR008918">
    <property type="entry name" value="HhH2"/>
</dbReference>
<dbReference type="PANTHER" id="PTHR10133">
    <property type="entry name" value="DNA POLYMERASE I"/>
    <property type="match status" value="1"/>
</dbReference>
<keyword evidence="8" id="KW-0540">Nuclease</keyword>
<dbReference type="PANTHER" id="PTHR10133:SF27">
    <property type="entry name" value="DNA POLYMERASE NU"/>
    <property type="match status" value="1"/>
</dbReference>
<dbReference type="PROSITE" id="PS00447">
    <property type="entry name" value="DNA_POLYMERASE_A"/>
    <property type="match status" value="1"/>
</dbReference>
<keyword evidence="14 17" id="KW-0234">DNA repair</keyword>
<feature type="domain" description="5'-3' exonuclease" evidence="20">
    <location>
        <begin position="2"/>
        <end position="261"/>
    </location>
</feature>
<dbReference type="InterPro" id="IPR043502">
    <property type="entry name" value="DNA/RNA_pol_sf"/>
</dbReference>
<dbReference type="InterPro" id="IPR002562">
    <property type="entry name" value="3'-5'_exonuclease_dom"/>
</dbReference>
<dbReference type="Proteomes" id="UP001185012">
    <property type="component" value="Unassembled WGS sequence"/>
</dbReference>
<protein>
    <recommendedName>
        <fullName evidence="4 16">DNA polymerase I</fullName>
        <ecNumber evidence="3 16">2.7.7.7</ecNumber>
    </recommendedName>
</protein>
<evidence type="ECO:0000256" key="10">
    <source>
        <dbReference type="ARBA" id="ARBA00022801"/>
    </source>
</evidence>
<evidence type="ECO:0000256" key="5">
    <source>
        <dbReference type="ARBA" id="ARBA00022679"/>
    </source>
</evidence>
<comment type="subunit">
    <text evidence="2 17">Single-chain monomer with multiple functions.</text>
</comment>
<evidence type="ECO:0000256" key="1">
    <source>
        <dbReference type="ARBA" id="ARBA00007705"/>
    </source>
</evidence>
<dbReference type="SMART" id="SM00475">
    <property type="entry name" value="53EXOc"/>
    <property type="match status" value="1"/>
</dbReference>
<evidence type="ECO:0000256" key="11">
    <source>
        <dbReference type="ARBA" id="ARBA00022839"/>
    </source>
</evidence>
<organism evidence="22 23">
    <name type="scientific">Desmospora profundinema</name>
    <dbReference type="NCBI Taxonomy" id="1571184"/>
    <lineage>
        <taxon>Bacteria</taxon>
        <taxon>Bacillati</taxon>
        <taxon>Bacillota</taxon>
        <taxon>Bacilli</taxon>
        <taxon>Bacillales</taxon>
        <taxon>Thermoactinomycetaceae</taxon>
        <taxon>Desmospora</taxon>
    </lineage>
</organism>
<dbReference type="InterPro" id="IPR020045">
    <property type="entry name" value="DNA_polI_H3TH"/>
</dbReference>
<feature type="domain" description="3'-5' exonuclease" evidence="19">
    <location>
        <begin position="303"/>
        <end position="470"/>
    </location>
</feature>
<dbReference type="CDD" id="cd09859">
    <property type="entry name" value="PIN_53EXO"/>
    <property type="match status" value="1"/>
</dbReference>
<dbReference type="SMART" id="SM00482">
    <property type="entry name" value="POLAc"/>
    <property type="match status" value="1"/>
</dbReference>
<evidence type="ECO:0000256" key="15">
    <source>
        <dbReference type="ARBA" id="ARBA00049244"/>
    </source>
</evidence>
<dbReference type="InterPro" id="IPR012337">
    <property type="entry name" value="RNaseH-like_sf"/>
</dbReference>
<keyword evidence="11" id="KW-0269">Exonuclease</keyword>
<dbReference type="Gene3D" id="1.20.1060.10">
    <property type="entry name" value="Taq DNA Polymerase, Chain T, domain 4"/>
    <property type="match status" value="1"/>
</dbReference>
<evidence type="ECO:0000259" key="21">
    <source>
        <dbReference type="SMART" id="SM00482"/>
    </source>
</evidence>
<keyword evidence="9 17" id="KW-0227">DNA damage</keyword>
<keyword evidence="13 17" id="KW-0238">DNA-binding</keyword>
<dbReference type="NCBIfam" id="NF004397">
    <property type="entry name" value="PRK05755.1"/>
    <property type="match status" value="1"/>
</dbReference>
<dbReference type="PRINTS" id="PR00868">
    <property type="entry name" value="DNAPOLI"/>
</dbReference>
<keyword evidence="5 17" id="KW-0808">Transferase</keyword>
<dbReference type="InterPro" id="IPR054690">
    <property type="entry name" value="DNA_polI_exonuclease"/>
</dbReference>
<dbReference type="InterPro" id="IPR036397">
    <property type="entry name" value="RNaseH_sf"/>
</dbReference>
<evidence type="ECO:0000256" key="6">
    <source>
        <dbReference type="ARBA" id="ARBA00022695"/>
    </source>
</evidence>
<keyword evidence="10" id="KW-0378">Hydrolase</keyword>
<dbReference type="Gene3D" id="3.30.70.370">
    <property type="match status" value="1"/>
</dbReference>
<dbReference type="InterPro" id="IPR029060">
    <property type="entry name" value="PIN-like_dom_sf"/>
</dbReference>
<evidence type="ECO:0000256" key="17">
    <source>
        <dbReference type="RuleBase" id="RU004460"/>
    </source>
</evidence>
<reference evidence="22 23" key="1">
    <citation type="submission" date="2023-07" db="EMBL/GenBank/DDBJ databases">
        <title>Genomic Encyclopedia of Type Strains, Phase IV (KMG-IV): sequencing the most valuable type-strain genomes for metagenomic binning, comparative biology and taxonomic classification.</title>
        <authorList>
            <person name="Goeker M."/>
        </authorList>
    </citation>
    <scope>NUCLEOTIDE SEQUENCE [LARGE SCALE GENOMIC DNA]</scope>
    <source>
        <strain evidence="22 23">DSM 45903</strain>
    </source>
</reference>
<dbReference type="CDD" id="cd06140">
    <property type="entry name" value="DNA_polA_I_Bacillus_like_exo"/>
    <property type="match status" value="1"/>
</dbReference>
<keyword evidence="18" id="KW-0175">Coiled coil</keyword>
<evidence type="ECO:0000256" key="8">
    <source>
        <dbReference type="ARBA" id="ARBA00022722"/>
    </source>
</evidence>
<evidence type="ECO:0000256" key="16">
    <source>
        <dbReference type="NCBIfam" id="TIGR00593"/>
    </source>
</evidence>
<dbReference type="InterPro" id="IPR018320">
    <property type="entry name" value="DNA_polymerase_1"/>
</dbReference>
<dbReference type="CDD" id="cd09898">
    <property type="entry name" value="H3TH_53EXO"/>
    <property type="match status" value="1"/>
</dbReference>
<accession>A0ABU1IQ89</accession>
<dbReference type="InterPro" id="IPR020046">
    <property type="entry name" value="5-3_exonucl_a-hlix_arch_N"/>
</dbReference>
<evidence type="ECO:0000313" key="23">
    <source>
        <dbReference type="Proteomes" id="UP001185012"/>
    </source>
</evidence>
<comment type="catalytic activity">
    <reaction evidence="15 17">
        <text>DNA(n) + a 2'-deoxyribonucleoside 5'-triphosphate = DNA(n+1) + diphosphate</text>
        <dbReference type="Rhea" id="RHEA:22508"/>
        <dbReference type="Rhea" id="RHEA-COMP:17339"/>
        <dbReference type="Rhea" id="RHEA-COMP:17340"/>
        <dbReference type="ChEBI" id="CHEBI:33019"/>
        <dbReference type="ChEBI" id="CHEBI:61560"/>
        <dbReference type="ChEBI" id="CHEBI:173112"/>
        <dbReference type="EC" id="2.7.7.7"/>
    </reaction>
</comment>
<evidence type="ECO:0000256" key="13">
    <source>
        <dbReference type="ARBA" id="ARBA00023125"/>
    </source>
</evidence>
<evidence type="ECO:0000259" key="20">
    <source>
        <dbReference type="SMART" id="SM00475"/>
    </source>
</evidence>
<evidence type="ECO:0000256" key="2">
    <source>
        <dbReference type="ARBA" id="ARBA00011541"/>
    </source>
</evidence>
<dbReference type="InterPro" id="IPR036279">
    <property type="entry name" value="5-3_exonuclease_C_sf"/>
</dbReference>
<dbReference type="InterPro" id="IPR001098">
    <property type="entry name" value="DNA-dir_DNA_pol_A_palm_dom"/>
</dbReference>
<dbReference type="RefSeq" id="WP_309866650.1">
    <property type="nucleotide sequence ID" value="NZ_JAVDQG010000005.1"/>
</dbReference>
<evidence type="ECO:0000256" key="14">
    <source>
        <dbReference type="ARBA" id="ARBA00023204"/>
    </source>
</evidence>
<evidence type="ECO:0000256" key="18">
    <source>
        <dbReference type="SAM" id="Coils"/>
    </source>
</evidence>
<dbReference type="InterPro" id="IPR019760">
    <property type="entry name" value="DNA-dir_DNA_pol_A_CS"/>
</dbReference>
<sequence>MDKLVLIDGNSIAFRAFYALPLLTNSSGTYTNAAYGFTMMLMKVLEEEKPSRVLVAFDAGRTTFRHDQYKAYKGTRDKTPGELSEQLPLIKEVLDAFGVRHFELEQYEADDIIGTLAKLGDRNGIPVTIVTGDKDLLQLVTDYVTLLMTRKGVTDAERFDRQAIGDKYGLRPDQIVDLKGLMGDSSDNIPGIPGVGEKTALKLLHQFETVEGVLDHIPDLPGKKLKERVEEHQEQARLSKELATIYCEVPLDFSLEDLIYEGYDPVQVAPVFKQLEFKTLLERIQKDVPQEKVEVKTISSPTVTGDNTSEWESLFEEEELSLFVEKTAPNYHRADVLGVALSDGKRQVYIPLAVARDWRAFKDWLADPEKKKIAYDAKGTSIALSRHGLDSACYGFDVLLASYLINASESGHELSDIVERKLDGFLPDDDSVYGKGAKRKQLEGEELAAHLARKANALVALKPVLADELESYQLDALFYELEMPVTRVLAEMEWHGVKVDEERLRALGDELQERLDELTETIHDLAGTPFNINSPKQLGEILYDKLGLPVLKKTKTGYSTSADVLEKLAPQHEIVEQILHYRQVGKLISTYVEGLLKEMTETGKIHTRFQQAITATGRLSSTDPNLQNIPVRLEEGRRIRQVFVPSEADWVIVSADYSQIELRVLAHLSQDEGLMEAFRTDMDVHTKTAMDVFGVKESDVTSLMRRHAKAVNFGIVYGISDYGLSQNLNISRKEAAAFIQRYFDSYPGVKRYMDEIVQQAKKEGYVSTMLNRRRYLPDINSRHFNRRSFAERTAMNTPIQGSAADIIKQAMVHMQQALKEDGLDSRLLLQVHDELIFEAPRDEVDALSARVVDVMEGAVELSVPLKVDVNVGKTWYEAK</sequence>
<gene>
    <name evidence="17" type="primary">polA</name>
    <name evidence="22" type="ORF">JOE21_002585</name>
</gene>
<comment type="similarity">
    <text evidence="1 17">Belongs to the DNA polymerase type-A family.</text>
</comment>
<dbReference type="SMART" id="SM00474">
    <property type="entry name" value="35EXOc"/>
    <property type="match status" value="1"/>
</dbReference>
<evidence type="ECO:0000256" key="12">
    <source>
        <dbReference type="ARBA" id="ARBA00022932"/>
    </source>
</evidence>
<dbReference type="EC" id="2.7.7.7" evidence="3 16"/>
<evidence type="ECO:0000313" key="22">
    <source>
        <dbReference type="EMBL" id="MDR6226578.1"/>
    </source>
</evidence>
<name>A0ABU1IQ89_9BACL</name>
<evidence type="ECO:0000256" key="7">
    <source>
        <dbReference type="ARBA" id="ARBA00022705"/>
    </source>
</evidence>
<dbReference type="NCBIfam" id="TIGR00593">
    <property type="entry name" value="pola"/>
    <property type="match status" value="1"/>
</dbReference>
<dbReference type="SUPFAM" id="SSF56672">
    <property type="entry name" value="DNA/RNA polymerases"/>
    <property type="match status" value="1"/>
</dbReference>
<dbReference type="Gene3D" id="3.40.50.1010">
    <property type="entry name" value="5'-nuclease"/>
    <property type="match status" value="1"/>
</dbReference>
<dbReference type="Gene3D" id="3.30.420.10">
    <property type="entry name" value="Ribonuclease H-like superfamily/Ribonuclease H"/>
    <property type="match status" value="1"/>
</dbReference>
<dbReference type="CDD" id="cd08637">
    <property type="entry name" value="DNA_pol_A_pol_I_C"/>
    <property type="match status" value="1"/>
</dbReference>
<proteinExistence type="inferred from homology"/>
<dbReference type="SMART" id="SM00279">
    <property type="entry name" value="HhH2"/>
    <property type="match status" value="1"/>
</dbReference>
<evidence type="ECO:0000256" key="9">
    <source>
        <dbReference type="ARBA" id="ARBA00022763"/>
    </source>
</evidence>
<evidence type="ECO:0000259" key="19">
    <source>
        <dbReference type="SMART" id="SM00474"/>
    </source>
</evidence>
<dbReference type="SUPFAM" id="SSF47807">
    <property type="entry name" value="5' to 3' exonuclease, C-terminal subdomain"/>
    <property type="match status" value="1"/>
</dbReference>
<keyword evidence="12 17" id="KW-0239">DNA-directed DNA polymerase</keyword>
<dbReference type="GO" id="GO:0003887">
    <property type="term" value="F:DNA-directed DNA polymerase activity"/>
    <property type="evidence" value="ECO:0007669"/>
    <property type="project" value="UniProtKB-EC"/>
</dbReference>
<dbReference type="SUPFAM" id="SSF53098">
    <property type="entry name" value="Ribonuclease H-like"/>
    <property type="match status" value="1"/>
</dbReference>